<dbReference type="Gene3D" id="1.10.555.10">
    <property type="entry name" value="Rho GTPase activation protein"/>
    <property type="match status" value="1"/>
</dbReference>
<accession>A0A6B2KXY5</accession>
<dbReference type="PROSITE" id="PS50238">
    <property type="entry name" value="RHOGAP"/>
    <property type="match status" value="1"/>
</dbReference>
<feature type="compositionally biased region" description="Polar residues" evidence="1">
    <location>
        <begin position="334"/>
        <end position="368"/>
    </location>
</feature>
<dbReference type="SUPFAM" id="SSF48350">
    <property type="entry name" value="GTPase activation domain, GAP"/>
    <property type="match status" value="1"/>
</dbReference>
<sequence length="791" mass="90034">MPKLESNHRLVGSKTVAAIIDSLDLSELKIMEYCVDYFANYKNHFESILKKFTELQPQIDDIKIALDKKRENFGTGENTRYLQKASSVFGVPLVDLITKEGGEIPLFLEKSLEYLKENWAHNVVGIFRISGQKDEMENFLCQMIRYGVVDFSNYFSNPAQGIHNVAGLLKWWLRDLPVSCVPWQFFGDVANFNSVSTETGNKLIHAQKIIASLPEAHRNSLHLIMQFLKLVESNSAENKMDSANLSTLFSPNLMFNADSENEPLLFLQQQAQVHAFFQFLIIHYEQVFQGFPLPSNTKSLKSLGQPAPPPTESDIMMNVPSAFLKPTPRRKQSVRQNTGEISSPSNSDSVITNQTLSEGNLTLKSYSSPRREIVTKPTPNPKPKGMNSEGKEKKTPNKSSTLPPIFDTPTKLLKKGDSAPILKSPKVMTQSPQLSRIPEILNLENEEISLEEFLTSPLSISTDFESSIPISQEPDLALQRQLKEENIFKDSGEYTKHNTNHSELMQHQHKESNQQWTYLTPQNETSTDQNHPLLVLQSKLDSVESPPLKNEGNQQMEDNPFRMREYEKYFTEPENAELRTPKAKVSLHSFTSPSLPMFSPNEISILSKSNPQDHTMRHVTQPFLPMDNPPADAKLASQSTPFTNNLLIRNIEDWNRSSRYAKLRRQESYSTMKLISKFKTTDQNDLLLEKSLPLSTPILQKTATSHFNWISKKPIVPVLLEERFFEAQQLVLQNLFDIAEDKIDLPADQNIRSSILWSTEHNDNQTIDENVAIEEAAMEVETLLSTLRDFH</sequence>
<dbReference type="PANTHER" id="PTHR45808:SF2">
    <property type="entry name" value="RHO GTPASE-ACTIVATING PROTEIN 68F"/>
    <property type="match status" value="1"/>
</dbReference>
<dbReference type="GO" id="GO:0007264">
    <property type="term" value="P:small GTPase-mediated signal transduction"/>
    <property type="evidence" value="ECO:0007669"/>
    <property type="project" value="TreeGrafter"/>
</dbReference>
<dbReference type="GO" id="GO:0005096">
    <property type="term" value="F:GTPase activator activity"/>
    <property type="evidence" value="ECO:0007669"/>
    <property type="project" value="TreeGrafter"/>
</dbReference>
<evidence type="ECO:0000256" key="1">
    <source>
        <dbReference type="SAM" id="MobiDB-lite"/>
    </source>
</evidence>
<feature type="domain" description="Rho-GAP" evidence="2">
    <location>
        <begin position="91"/>
        <end position="288"/>
    </location>
</feature>
<protein>
    <recommendedName>
        <fullName evidence="2">Rho-GAP domain-containing protein</fullName>
    </recommendedName>
</protein>
<dbReference type="SMART" id="SM00324">
    <property type="entry name" value="RhoGAP"/>
    <property type="match status" value="1"/>
</dbReference>
<reference evidence="3" key="1">
    <citation type="journal article" date="2020" name="J. Eukaryot. Microbiol.">
        <title>De novo Sequencing, Assembly and Annotation of the Transcriptome for the Free-Living Testate Amoeba Arcella intermedia.</title>
        <authorList>
            <person name="Ribeiro G.M."/>
            <person name="Porfirio-Sousa A.L."/>
            <person name="Maurer-Alcala X.X."/>
            <person name="Katz L.A."/>
            <person name="Lahr D.J.G."/>
        </authorList>
    </citation>
    <scope>NUCLEOTIDE SEQUENCE</scope>
</reference>
<dbReference type="CDD" id="cd00159">
    <property type="entry name" value="RhoGAP"/>
    <property type="match status" value="1"/>
</dbReference>
<feature type="region of interest" description="Disordered" evidence="1">
    <location>
        <begin position="323"/>
        <end position="412"/>
    </location>
</feature>
<evidence type="ECO:0000313" key="3">
    <source>
        <dbReference type="EMBL" id="NDV29614.1"/>
    </source>
</evidence>
<dbReference type="Pfam" id="PF00620">
    <property type="entry name" value="RhoGAP"/>
    <property type="match status" value="1"/>
</dbReference>
<organism evidence="3">
    <name type="scientific">Arcella intermedia</name>
    <dbReference type="NCBI Taxonomy" id="1963864"/>
    <lineage>
        <taxon>Eukaryota</taxon>
        <taxon>Amoebozoa</taxon>
        <taxon>Tubulinea</taxon>
        <taxon>Elardia</taxon>
        <taxon>Arcellinida</taxon>
        <taxon>Sphaerothecina</taxon>
        <taxon>Arcellidae</taxon>
        <taxon>Arcella</taxon>
    </lineage>
</organism>
<dbReference type="GO" id="GO:0005737">
    <property type="term" value="C:cytoplasm"/>
    <property type="evidence" value="ECO:0007669"/>
    <property type="project" value="TreeGrafter"/>
</dbReference>
<proteinExistence type="predicted"/>
<dbReference type="AlphaFoldDB" id="A0A6B2KXY5"/>
<dbReference type="EMBL" id="GIBP01000645">
    <property type="protein sequence ID" value="NDV29614.1"/>
    <property type="molecule type" value="Transcribed_RNA"/>
</dbReference>
<dbReference type="InterPro" id="IPR000198">
    <property type="entry name" value="RhoGAP_dom"/>
</dbReference>
<dbReference type="InterPro" id="IPR008936">
    <property type="entry name" value="Rho_GTPase_activation_prot"/>
</dbReference>
<evidence type="ECO:0000259" key="2">
    <source>
        <dbReference type="PROSITE" id="PS50238"/>
    </source>
</evidence>
<name>A0A6B2KXY5_9EUKA</name>
<dbReference type="PANTHER" id="PTHR45808">
    <property type="entry name" value="RHO GTPASE-ACTIVATING PROTEIN 68F"/>
    <property type="match status" value="1"/>
</dbReference>